<organism evidence="3 4">
    <name type="scientific">Nocardioides ginsengisoli</name>
    <dbReference type="NCBI Taxonomy" id="363868"/>
    <lineage>
        <taxon>Bacteria</taxon>
        <taxon>Bacillati</taxon>
        <taxon>Actinomycetota</taxon>
        <taxon>Actinomycetes</taxon>
        <taxon>Propionibacteriales</taxon>
        <taxon>Nocardioidaceae</taxon>
        <taxon>Nocardioides</taxon>
    </lineage>
</organism>
<dbReference type="InterPro" id="IPR012340">
    <property type="entry name" value="NA-bd_OB-fold"/>
</dbReference>
<evidence type="ECO:0000256" key="2">
    <source>
        <dbReference type="PROSITE-ProRule" id="PRU00252"/>
    </source>
</evidence>
<keyword evidence="1 2" id="KW-0238">DNA-binding</keyword>
<dbReference type="Pfam" id="PF00436">
    <property type="entry name" value="SSB"/>
    <property type="match status" value="1"/>
</dbReference>
<gene>
    <name evidence="3" type="ORF">ACFQ3F_11050</name>
</gene>
<dbReference type="EMBL" id="JBHTLX010000016">
    <property type="protein sequence ID" value="MFD1248322.1"/>
    <property type="molecule type" value="Genomic_DNA"/>
</dbReference>
<dbReference type="InterPro" id="IPR000424">
    <property type="entry name" value="Primosome_PriB/ssb"/>
</dbReference>
<evidence type="ECO:0000256" key="1">
    <source>
        <dbReference type="ARBA" id="ARBA00023125"/>
    </source>
</evidence>
<proteinExistence type="predicted"/>
<sequence>MAVDIASAEPANVVRLYGRVAADPAVRELPSGDLMATCRLVVPRTEAERRNGSRRGPTVDVVDLVAWTGRARRSMVSWRIGDEVAIEGALRRRFFRLGGRTESRVEVEVSSGRRIRRGATG</sequence>
<comment type="caution">
    <text evidence="3">The sequence shown here is derived from an EMBL/GenBank/DDBJ whole genome shotgun (WGS) entry which is preliminary data.</text>
</comment>
<dbReference type="SUPFAM" id="SSF50249">
    <property type="entry name" value="Nucleic acid-binding proteins"/>
    <property type="match status" value="1"/>
</dbReference>
<dbReference type="Proteomes" id="UP001597229">
    <property type="component" value="Unassembled WGS sequence"/>
</dbReference>
<name>A0ABW3VZE9_9ACTN</name>
<dbReference type="PROSITE" id="PS50935">
    <property type="entry name" value="SSB"/>
    <property type="match status" value="1"/>
</dbReference>
<dbReference type="Gene3D" id="2.40.50.140">
    <property type="entry name" value="Nucleic acid-binding proteins"/>
    <property type="match status" value="1"/>
</dbReference>
<protein>
    <submittedName>
        <fullName evidence="3">Single-stranded DNA-binding protein</fullName>
    </submittedName>
</protein>
<keyword evidence="4" id="KW-1185">Reference proteome</keyword>
<dbReference type="GO" id="GO:0003677">
    <property type="term" value="F:DNA binding"/>
    <property type="evidence" value="ECO:0007669"/>
    <property type="project" value="UniProtKB-KW"/>
</dbReference>
<reference evidence="4" key="1">
    <citation type="journal article" date="2019" name="Int. J. Syst. Evol. Microbiol.">
        <title>The Global Catalogue of Microorganisms (GCM) 10K type strain sequencing project: providing services to taxonomists for standard genome sequencing and annotation.</title>
        <authorList>
            <consortium name="The Broad Institute Genomics Platform"/>
            <consortium name="The Broad Institute Genome Sequencing Center for Infectious Disease"/>
            <person name="Wu L."/>
            <person name="Ma J."/>
        </authorList>
    </citation>
    <scope>NUCLEOTIDE SEQUENCE [LARGE SCALE GENOMIC DNA]</scope>
    <source>
        <strain evidence="4">CCUG 52478</strain>
    </source>
</reference>
<evidence type="ECO:0000313" key="3">
    <source>
        <dbReference type="EMBL" id="MFD1248322.1"/>
    </source>
</evidence>
<evidence type="ECO:0000313" key="4">
    <source>
        <dbReference type="Proteomes" id="UP001597229"/>
    </source>
</evidence>
<accession>A0ABW3VZE9</accession>
<dbReference type="RefSeq" id="WP_367917839.1">
    <property type="nucleotide sequence ID" value="NZ_BAABAC010000006.1"/>
</dbReference>